<dbReference type="InterPro" id="IPR018114">
    <property type="entry name" value="TRYPSIN_HIS"/>
</dbReference>
<dbReference type="InterPro" id="IPR002172">
    <property type="entry name" value="LDrepeatLR_classA_rpt"/>
</dbReference>
<keyword evidence="4" id="KW-0720">Serine protease</keyword>
<feature type="disulfide bond" evidence="3">
    <location>
        <begin position="134"/>
        <end position="149"/>
    </location>
</feature>
<feature type="disulfide bond" evidence="3">
    <location>
        <begin position="115"/>
        <end position="127"/>
    </location>
</feature>
<dbReference type="SUPFAM" id="SSF82895">
    <property type="entry name" value="TSP-1 type 1 repeat"/>
    <property type="match status" value="1"/>
</dbReference>
<dbReference type="InterPro" id="IPR043504">
    <property type="entry name" value="Peptidase_S1_PA_chymotrypsin"/>
</dbReference>
<dbReference type="InterPro" id="IPR009003">
    <property type="entry name" value="Peptidase_S1_PA"/>
</dbReference>
<dbReference type="SMART" id="SM00192">
    <property type="entry name" value="LDLa"/>
    <property type="match status" value="5"/>
</dbReference>
<dbReference type="RefSeq" id="XP_002733496.1">
    <property type="nucleotide sequence ID" value="XM_002733450.2"/>
</dbReference>
<feature type="disulfide bond" evidence="3">
    <location>
        <begin position="151"/>
        <end position="163"/>
    </location>
</feature>
<evidence type="ECO:0000256" key="3">
    <source>
        <dbReference type="PROSITE-ProRule" id="PRU00124"/>
    </source>
</evidence>
<dbReference type="PANTHER" id="PTHR24252:SF7">
    <property type="entry name" value="HYALIN"/>
    <property type="match status" value="1"/>
</dbReference>
<feature type="disulfide bond" evidence="3">
    <location>
        <begin position="4"/>
        <end position="16"/>
    </location>
</feature>
<dbReference type="PANTHER" id="PTHR24252">
    <property type="entry name" value="ACROSIN-RELATED"/>
    <property type="match status" value="1"/>
</dbReference>
<keyword evidence="2 3" id="KW-1015">Disulfide bond</keyword>
<dbReference type="PROSITE" id="PS50240">
    <property type="entry name" value="TRYPSIN_DOM"/>
    <property type="match status" value="1"/>
</dbReference>
<dbReference type="SUPFAM" id="SSF57424">
    <property type="entry name" value="LDL receptor-like module"/>
    <property type="match status" value="5"/>
</dbReference>
<feature type="disulfide bond" evidence="3">
    <location>
        <begin position="95"/>
        <end position="110"/>
    </location>
</feature>
<organism evidence="6 7">
    <name type="scientific">Saccoglossus kowalevskii</name>
    <name type="common">Acorn worm</name>
    <dbReference type="NCBI Taxonomy" id="10224"/>
    <lineage>
        <taxon>Eukaryota</taxon>
        <taxon>Metazoa</taxon>
        <taxon>Hemichordata</taxon>
        <taxon>Enteropneusta</taxon>
        <taxon>Harrimaniidae</taxon>
        <taxon>Saccoglossus</taxon>
    </lineage>
</organism>
<dbReference type="InterPro" id="IPR036055">
    <property type="entry name" value="LDL_receptor-like_sf"/>
</dbReference>
<feature type="disulfide bond" evidence="3">
    <location>
        <begin position="122"/>
        <end position="140"/>
    </location>
</feature>
<feature type="disulfide bond" evidence="3">
    <location>
        <begin position="158"/>
        <end position="176"/>
    </location>
</feature>
<proteinExistence type="predicted"/>
<feature type="disulfide bond" evidence="3">
    <location>
        <begin position="76"/>
        <end position="88"/>
    </location>
</feature>
<sequence>QTRCDINEFTCDNGDCIPDGYKCNGANDCIDNSDEANCACGADQFTCDNEECIPQNWQCDDWDDCGDNSDEDGCVCDVDEFTCDNGYCKPSSWICDGYDDCGDNSDEQNCGQTGCDINEFTCDNGDCIPDGYKCNGANDCIDNSDEANCGCDVDEFTCDNGNCKPSNWICDGDNDCGDNSDEQNCGGAWSDWSVWGSCSVNNEFCGVGEKMRYRQCLDEVLGCRGEEAEYQLCEMNDCVEADSGCGSRVTVSQPRIVGGEDALPGEAPWQAQMFYIPHDDVVCGGTLVGPKHVISAAHCFDNPPNPAVWMIRLGRYTRGKPLSPADGESVEVGVEEIIIHEKYDTPVDSDNDIALVILDTEVDPSDFINYACLNYNITFHGDSSCFVSGWGTLQQGGSLPNILQKAYVPILPDDICRILNGESSVTDNMMCAGYIAGGIDSCQGDSGGPLVCINTDENTGISRWHLAGITSWGYGCALANNPGVYTRVSRYYEWLHGHGAM</sequence>
<dbReference type="CDD" id="cd00190">
    <property type="entry name" value="Tryp_SPc"/>
    <property type="match status" value="1"/>
</dbReference>
<dbReference type="Pfam" id="PF00057">
    <property type="entry name" value="Ldl_recept_a"/>
    <property type="match status" value="5"/>
</dbReference>
<protein>
    <submittedName>
        <fullName evidence="7">Suppressor of tumorigenicity 14 protein-like</fullName>
    </submittedName>
</protein>
<dbReference type="Pfam" id="PF00089">
    <property type="entry name" value="Trypsin"/>
    <property type="match status" value="1"/>
</dbReference>
<dbReference type="Gene3D" id="2.40.10.10">
    <property type="entry name" value="Trypsin-like serine proteases"/>
    <property type="match status" value="1"/>
</dbReference>
<feature type="disulfide bond" evidence="3">
    <location>
        <begin position="23"/>
        <end position="38"/>
    </location>
</feature>
<dbReference type="PROSITE" id="PS00135">
    <property type="entry name" value="TRYPSIN_SER"/>
    <property type="match status" value="1"/>
</dbReference>
<dbReference type="InterPro" id="IPR000884">
    <property type="entry name" value="TSP1_rpt"/>
</dbReference>
<accession>A0ABM0GMZ4</accession>
<dbReference type="PRINTS" id="PR00261">
    <property type="entry name" value="LDLRECEPTOR"/>
</dbReference>
<keyword evidence="6" id="KW-1185">Reference proteome</keyword>
<dbReference type="SMART" id="SM00209">
    <property type="entry name" value="TSP1"/>
    <property type="match status" value="1"/>
</dbReference>
<feature type="disulfide bond" evidence="3">
    <location>
        <begin position="83"/>
        <end position="101"/>
    </location>
</feature>
<gene>
    <name evidence="7" type="primary">LOC100370651</name>
</gene>
<evidence type="ECO:0000256" key="2">
    <source>
        <dbReference type="ARBA" id="ARBA00023157"/>
    </source>
</evidence>
<keyword evidence="4" id="KW-0378">Hydrolase</keyword>
<name>A0ABM0GMZ4_SACKO</name>
<dbReference type="Pfam" id="PF00090">
    <property type="entry name" value="TSP_1"/>
    <property type="match status" value="1"/>
</dbReference>
<feature type="disulfide bond" evidence="3">
    <location>
        <begin position="40"/>
        <end position="52"/>
    </location>
</feature>
<feature type="disulfide bond" evidence="3">
    <location>
        <begin position="59"/>
        <end position="74"/>
    </location>
</feature>
<dbReference type="Gene3D" id="4.10.400.10">
    <property type="entry name" value="Low-density Lipoprotein Receptor"/>
    <property type="match status" value="5"/>
</dbReference>
<dbReference type="PROSITE" id="PS00134">
    <property type="entry name" value="TRYPSIN_HIS"/>
    <property type="match status" value="1"/>
</dbReference>
<dbReference type="GeneID" id="100370651"/>
<evidence type="ECO:0000259" key="5">
    <source>
        <dbReference type="PROSITE" id="PS50240"/>
    </source>
</evidence>
<dbReference type="PROSITE" id="PS50092">
    <property type="entry name" value="TSP1"/>
    <property type="match status" value="1"/>
</dbReference>
<keyword evidence="4" id="KW-0645">Protease</keyword>
<evidence type="ECO:0000256" key="4">
    <source>
        <dbReference type="RuleBase" id="RU363034"/>
    </source>
</evidence>
<dbReference type="Gene3D" id="2.20.100.10">
    <property type="entry name" value="Thrombospondin type-1 (TSP1) repeat"/>
    <property type="match status" value="1"/>
</dbReference>
<dbReference type="CDD" id="cd00112">
    <property type="entry name" value="LDLa"/>
    <property type="match status" value="5"/>
</dbReference>
<dbReference type="Proteomes" id="UP000694865">
    <property type="component" value="Unplaced"/>
</dbReference>
<keyword evidence="1" id="KW-0245">EGF-like domain</keyword>
<feature type="disulfide bond" evidence="3">
    <location>
        <begin position="11"/>
        <end position="29"/>
    </location>
</feature>
<evidence type="ECO:0000256" key="1">
    <source>
        <dbReference type="ARBA" id="ARBA00022536"/>
    </source>
</evidence>
<dbReference type="SMART" id="SM00020">
    <property type="entry name" value="Tryp_SPc"/>
    <property type="match status" value="1"/>
</dbReference>
<feature type="disulfide bond" evidence="3">
    <location>
        <begin position="170"/>
        <end position="185"/>
    </location>
</feature>
<dbReference type="InterPro" id="IPR033116">
    <property type="entry name" value="TRYPSIN_SER"/>
</dbReference>
<dbReference type="SUPFAM" id="SSF50494">
    <property type="entry name" value="Trypsin-like serine proteases"/>
    <property type="match status" value="1"/>
</dbReference>
<dbReference type="InterPro" id="IPR036383">
    <property type="entry name" value="TSP1_rpt_sf"/>
</dbReference>
<reference evidence="7" key="1">
    <citation type="submission" date="2025-08" db="UniProtKB">
        <authorList>
            <consortium name="RefSeq"/>
        </authorList>
    </citation>
    <scope>IDENTIFICATION</scope>
    <source>
        <tissue evidence="7">Testes</tissue>
    </source>
</reference>
<evidence type="ECO:0000313" key="6">
    <source>
        <dbReference type="Proteomes" id="UP000694865"/>
    </source>
</evidence>
<dbReference type="InterPro" id="IPR001254">
    <property type="entry name" value="Trypsin_dom"/>
</dbReference>
<feature type="domain" description="Peptidase S1" evidence="5">
    <location>
        <begin position="256"/>
        <end position="500"/>
    </location>
</feature>
<dbReference type="PROSITE" id="PS50068">
    <property type="entry name" value="LDLRA_2"/>
    <property type="match status" value="5"/>
</dbReference>
<feature type="disulfide bond" evidence="3">
    <location>
        <begin position="47"/>
        <end position="65"/>
    </location>
</feature>
<feature type="non-terminal residue" evidence="7">
    <location>
        <position position="1"/>
    </location>
</feature>
<evidence type="ECO:0000313" key="7">
    <source>
        <dbReference type="RefSeq" id="XP_002733496.1"/>
    </source>
</evidence>